<dbReference type="STRING" id="60175.A0A1V6YRA8"/>
<accession>A0A1V6YRA8</accession>
<dbReference type="Proteomes" id="UP000191691">
    <property type="component" value="Unassembled WGS sequence"/>
</dbReference>
<reference evidence="4" key="1">
    <citation type="journal article" date="2017" name="Nat. Microbiol.">
        <title>Global analysis of biosynthetic gene clusters reveals vast potential of secondary metabolite production in Penicillium species.</title>
        <authorList>
            <person name="Nielsen J.C."/>
            <person name="Grijseels S."/>
            <person name="Prigent S."/>
            <person name="Ji B."/>
            <person name="Dainat J."/>
            <person name="Nielsen K.F."/>
            <person name="Frisvad J.C."/>
            <person name="Workman M."/>
            <person name="Nielsen J."/>
        </authorList>
    </citation>
    <scope>NUCLEOTIDE SEQUENCE [LARGE SCALE GENOMIC DNA]</scope>
    <source>
        <strain evidence="4">IBT 13039</strain>
    </source>
</reference>
<evidence type="ECO:0000313" key="4">
    <source>
        <dbReference type="Proteomes" id="UP000191691"/>
    </source>
</evidence>
<proteinExistence type="predicted"/>
<feature type="transmembrane region" description="Helical" evidence="2">
    <location>
        <begin position="99"/>
        <end position="114"/>
    </location>
</feature>
<dbReference type="AlphaFoldDB" id="A0A1V6YRA8"/>
<keyword evidence="2" id="KW-1133">Transmembrane helix</keyword>
<evidence type="ECO:0000256" key="1">
    <source>
        <dbReference type="SAM" id="MobiDB-lite"/>
    </source>
</evidence>
<dbReference type="OMA" id="GCIAFPL"/>
<name>A0A1V6YRA8_PENNA</name>
<gene>
    <name evidence="3" type="ORF">PENNAL_c0013G08128</name>
</gene>
<protein>
    <submittedName>
        <fullName evidence="3">Uncharacterized protein</fullName>
    </submittedName>
</protein>
<dbReference type="PANTHER" id="PTHR35394:SF5">
    <property type="entry name" value="DUF3176 DOMAIN-CONTAINING PROTEIN"/>
    <property type="match status" value="1"/>
</dbReference>
<organism evidence="3 4">
    <name type="scientific">Penicillium nalgiovense</name>
    <dbReference type="NCBI Taxonomy" id="60175"/>
    <lineage>
        <taxon>Eukaryota</taxon>
        <taxon>Fungi</taxon>
        <taxon>Dikarya</taxon>
        <taxon>Ascomycota</taxon>
        <taxon>Pezizomycotina</taxon>
        <taxon>Eurotiomycetes</taxon>
        <taxon>Eurotiomycetidae</taxon>
        <taxon>Eurotiales</taxon>
        <taxon>Aspergillaceae</taxon>
        <taxon>Penicillium</taxon>
    </lineage>
</organism>
<keyword evidence="4" id="KW-1185">Reference proteome</keyword>
<keyword evidence="2" id="KW-0472">Membrane</keyword>
<dbReference type="PANTHER" id="PTHR35394">
    <property type="entry name" value="DUF3176 DOMAIN-CONTAINING PROTEIN"/>
    <property type="match status" value="1"/>
</dbReference>
<comment type="caution">
    <text evidence="3">The sequence shown here is derived from an EMBL/GenBank/DDBJ whole genome shotgun (WGS) entry which is preliminary data.</text>
</comment>
<feature type="region of interest" description="Disordered" evidence="1">
    <location>
        <begin position="32"/>
        <end position="56"/>
    </location>
</feature>
<dbReference type="EMBL" id="MOOB01000013">
    <property type="protein sequence ID" value="OQE89838.1"/>
    <property type="molecule type" value="Genomic_DNA"/>
</dbReference>
<dbReference type="InterPro" id="IPR021514">
    <property type="entry name" value="DUF3176"/>
</dbReference>
<keyword evidence="2" id="KW-0812">Transmembrane</keyword>
<feature type="transmembrane region" description="Helical" evidence="2">
    <location>
        <begin position="193"/>
        <end position="211"/>
    </location>
</feature>
<sequence length="652" mass="72004">MDCPTIMAIQGLVGIARANGTLGIGFVPPRAQRPGPPTGNVAPPAANIGVPAPGTPRRQDSKMLNAYEEQPHIDGLQWIAICVQRGQGQAGAAPVPRKWSLAILIAIIVILRVYDGKQQPSWRWISLNTLLSWLSTVGKGCIAFPLIAGLSQLKWVWFAQRKRPLSDLRVFDSASRGIYGSAELLWTLRMRHFAVLGAIAVLLAVGFEPFVQNLVHYSPDLIVDASQISRLANTTDYSSLGPLKSGVGNYYIELTFKGNIYNSIFSTDLGRPWAIPQYMCPTGNCTWDPVASLAVRALCSNVTSSIEKTCERLDDSSGITYDNCTVSLPNGVSAYYAGGYSTEEIALQVRPSSQPVVYTNATLPVIQRIEAVVASGEEGWNIAPDIHSNTGYVATECSLEPIVRSVKASVNSSVYRETVLTEWTKVEVWHDELKSSDRYSLLPNWNESLGVHPGQNFTLFPKSHATIRLFMESLFSGDAYTSTTRLVFRSIGTQYGSYATADVMEAFMYGNVTGCAGTENDRFGCAMRNVADAMSKSFRDQAYINNGPEADMAVGYTQVNVTIIHVRWQWLTLPLLVWLLSAVTWLGTEWKTRRVKLQKWSDNPLPLLFLYRGGEYSQTDAAQGVSGQAYERRAKSIHMRLYTKEDRAAFFE</sequence>
<evidence type="ECO:0000313" key="3">
    <source>
        <dbReference type="EMBL" id="OQE89838.1"/>
    </source>
</evidence>
<feature type="transmembrane region" description="Helical" evidence="2">
    <location>
        <begin position="130"/>
        <end position="153"/>
    </location>
</feature>
<evidence type="ECO:0000256" key="2">
    <source>
        <dbReference type="SAM" id="Phobius"/>
    </source>
</evidence>
<dbReference type="Pfam" id="PF11374">
    <property type="entry name" value="DUF3176"/>
    <property type="match status" value="1"/>
</dbReference>